<accession>A0ABY7MV17</accession>
<dbReference type="RefSeq" id="WP_270172016.1">
    <property type="nucleotide sequence ID" value="NZ_CP089391.1"/>
</dbReference>
<sequence>MVRQISFASPGFTDLTGLGKVVKEIRLFIRDIFERQDSKEDKRLAREEKRQVILGKKIANAERLIKLAKNMGISKKDRKALIERAIRADDYFEKQIEQEKLTAVD</sequence>
<protein>
    <recommendedName>
        <fullName evidence="3">ANTAR domain-containing protein</fullName>
    </recommendedName>
</protein>
<organism evidence="1 2">
    <name type="scientific">Bradyrhizobium xenonodulans</name>
    <dbReference type="NCBI Taxonomy" id="2736875"/>
    <lineage>
        <taxon>Bacteria</taxon>
        <taxon>Pseudomonadati</taxon>
        <taxon>Pseudomonadota</taxon>
        <taxon>Alphaproteobacteria</taxon>
        <taxon>Hyphomicrobiales</taxon>
        <taxon>Nitrobacteraceae</taxon>
        <taxon>Bradyrhizobium</taxon>
    </lineage>
</organism>
<evidence type="ECO:0008006" key="3">
    <source>
        <dbReference type="Google" id="ProtNLM"/>
    </source>
</evidence>
<name>A0ABY7MV17_9BRAD</name>
<evidence type="ECO:0000313" key="2">
    <source>
        <dbReference type="Proteomes" id="UP001179614"/>
    </source>
</evidence>
<dbReference type="EMBL" id="CP089391">
    <property type="protein sequence ID" value="WBL82267.1"/>
    <property type="molecule type" value="Genomic_DNA"/>
</dbReference>
<gene>
    <name evidence="1" type="ORF">I3J27_18210</name>
</gene>
<reference evidence="1" key="1">
    <citation type="submission" date="2021-12" db="EMBL/GenBank/DDBJ databases">
        <title>Bradyrhizobium xenonodulans sp. nov.</title>
        <authorList>
            <person name="Claassens R."/>
            <person name="Venter S.N."/>
            <person name="Beukes C.W."/>
            <person name="Stepkowski T."/>
            <person name="Steenkamp E.T."/>
        </authorList>
    </citation>
    <scope>NUCLEOTIDE SEQUENCE</scope>
    <source>
        <strain evidence="1">14AB</strain>
    </source>
</reference>
<evidence type="ECO:0000313" key="1">
    <source>
        <dbReference type="EMBL" id="WBL82267.1"/>
    </source>
</evidence>
<proteinExistence type="predicted"/>
<dbReference type="Proteomes" id="UP001179614">
    <property type="component" value="Chromosome"/>
</dbReference>
<keyword evidence="2" id="KW-1185">Reference proteome</keyword>